<evidence type="ECO:0000256" key="10">
    <source>
        <dbReference type="ARBA" id="ARBA00022840"/>
    </source>
</evidence>
<evidence type="ECO:0000256" key="8">
    <source>
        <dbReference type="ARBA" id="ARBA00022741"/>
    </source>
</evidence>
<keyword evidence="10" id="KW-0067">ATP-binding</keyword>
<gene>
    <name evidence="13" type="ORF">CUN48_09375</name>
</gene>
<dbReference type="SUPFAM" id="SSF52374">
    <property type="entry name" value="Nucleotidylyl transferase"/>
    <property type="match status" value="1"/>
</dbReference>
<keyword evidence="5" id="KW-0288">FMN</keyword>
<name>A0A2M8QBX1_9CHLR</name>
<evidence type="ECO:0000256" key="2">
    <source>
        <dbReference type="ARBA" id="ARBA00010214"/>
    </source>
</evidence>
<evidence type="ECO:0000256" key="6">
    <source>
        <dbReference type="ARBA" id="ARBA00022679"/>
    </source>
</evidence>
<dbReference type="InterPro" id="IPR015864">
    <property type="entry name" value="FAD_synthase"/>
</dbReference>
<dbReference type="UniPathway" id="UPA00277">
    <property type="reaction ID" value="UER00407"/>
</dbReference>
<evidence type="ECO:0000256" key="9">
    <source>
        <dbReference type="ARBA" id="ARBA00022827"/>
    </source>
</evidence>
<dbReference type="GO" id="GO:0005524">
    <property type="term" value="F:ATP binding"/>
    <property type="evidence" value="ECO:0007669"/>
    <property type="project" value="UniProtKB-KW"/>
</dbReference>
<comment type="similarity">
    <text evidence="2">Belongs to the RibF family.</text>
</comment>
<dbReference type="PANTHER" id="PTHR22749">
    <property type="entry name" value="RIBOFLAVIN KINASE/FMN ADENYLYLTRANSFERASE"/>
    <property type="match status" value="1"/>
</dbReference>
<protein>
    <recommendedName>
        <fullName evidence="3">FAD synthase</fullName>
        <ecNumber evidence="3">2.7.7.2</ecNumber>
    </recommendedName>
</protein>
<dbReference type="InterPro" id="IPR023468">
    <property type="entry name" value="Riboflavin_kinase"/>
</dbReference>
<comment type="catalytic activity">
    <reaction evidence="11">
        <text>FMN + ATP + H(+) = FAD + diphosphate</text>
        <dbReference type="Rhea" id="RHEA:17237"/>
        <dbReference type="ChEBI" id="CHEBI:15378"/>
        <dbReference type="ChEBI" id="CHEBI:30616"/>
        <dbReference type="ChEBI" id="CHEBI:33019"/>
        <dbReference type="ChEBI" id="CHEBI:57692"/>
        <dbReference type="ChEBI" id="CHEBI:58210"/>
        <dbReference type="EC" id="2.7.7.2"/>
    </reaction>
</comment>
<dbReference type="FunFam" id="3.40.50.620:FF:000021">
    <property type="entry name" value="Riboflavin biosynthesis protein"/>
    <property type="match status" value="1"/>
</dbReference>
<keyword evidence="9" id="KW-0274">FAD</keyword>
<keyword evidence="7" id="KW-0548">Nucleotidyltransferase</keyword>
<dbReference type="PANTHER" id="PTHR22749:SF6">
    <property type="entry name" value="RIBOFLAVIN KINASE"/>
    <property type="match status" value="1"/>
</dbReference>
<sequence>MRLLHSFDEISTAVPSTCTIGAFDGVHLGHQQLIRTMVNDARKRGAQSAVVTFFPHPRVVLGRAPNRYLTLPDDKTEQIAALGVDVLVILEFTQQMAQLTAQEFIAHMVAALAPVGLWIGPDFALGRGRQGNATLLAELGRQFGFTVNVLPELNIGAGIISSTRIRDSLARGDVSDVNLCLGRPFRVTGSYDGGRALCVDERQWLPAPGVYPVLIEGRINQAILTSDQPNSITIEHPLKDGRRLVKVEFV</sequence>
<evidence type="ECO:0000256" key="1">
    <source>
        <dbReference type="ARBA" id="ARBA00004726"/>
    </source>
</evidence>
<evidence type="ECO:0000259" key="12">
    <source>
        <dbReference type="Pfam" id="PF06574"/>
    </source>
</evidence>
<dbReference type="Pfam" id="PF06574">
    <property type="entry name" value="FAD_syn"/>
    <property type="match status" value="1"/>
</dbReference>
<dbReference type="EMBL" id="PGTN01000056">
    <property type="protein sequence ID" value="PJF47294.1"/>
    <property type="molecule type" value="Genomic_DNA"/>
</dbReference>
<dbReference type="AlphaFoldDB" id="A0A2M8QBX1"/>
<dbReference type="GO" id="GO:0008531">
    <property type="term" value="F:riboflavin kinase activity"/>
    <property type="evidence" value="ECO:0007669"/>
    <property type="project" value="TreeGrafter"/>
</dbReference>
<dbReference type="GO" id="GO:0003919">
    <property type="term" value="F:FMN adenylyltransferase activity"/>
    <property type="evidence" value="ECO:0007669"/>
    <property type="project" value="UniProtKB-EC"/>
</dbReference>
<dbReference type="EC" id="2.7.7.2" evidence="3"/>
<evidence type="ECO:0000256" key="3">
    <source>
        <dbReference type="ARBA" id="ARBA00012393"/>
    </source>
</evidence>
<dbReference type="Gene3D" id="3.40.50.620">
    <property type="entry name" value="HUPs"/>
    <property type="match status" value="1"/>
</dbReference>
<evidence type="ECO:0000313" key="14">
    <source>
        <dbReference type="Proteomes" id="UP000230790"/>
    </source>
</evidence>
<dbReference type="GO" id="GO:0006747">
    <property type="term" value="P:FAD biosynthetic process"/>
    <property type="evidence" value="ECO:0007669"/>
    <property type="project" value="UniProtKB-UniPathway"/>
</dbReference>
<comment type="pathway">
    <text evidence="1">Cofactor biosynthesis; FAD biosynthesis; FAD from FMN: step 1/1.</text>
</comment>
<dbReference type="Proteomes" id="UP000230790">
    <property type="component" value="Unassembled WGS sequence"/>
</dbReference>
<proteinExistence type="inferred from homology"/>
<dbReference type="GO" id="GO:0009231">
    <property type="term" value="P:riboflavin biosynthetic process"/>
    <property type="evidence" value="ECO:0007669"/>
    <property type="project" value="InterPro"/>
</dbReference>
<dbReference type="InterPro" id="IPR014729">
    <property type="entry name" value="Rossmann-like_a/b/a_fold"/>
</dbReference>
<organism evidence="13 14">
    <name type="scientific">Candidatus Thermofonsia Clade 3 bacterium</name>
    <dbReference type="NCBI Taxonomy" id="2364212"/>
    <lineage>
        <taxon>Bacteria</taxon>
        <taxon>Bacillati</taxon>
        <taxon>Chloroflexota</taxon>
        <taxon>Candidatus Thermofontia</taxon>
        <taxon>Candidatus Thermofonsia Clade 3</taxon>
    </lineage>
</organism>
<reference evidence="13 14" key="1">
    <citation type="submission" date="2017-11" db="EMBL/GenBank/DDBJ databases">
        <title>Evolution of Phototrophy in the Chloroflexi Phylum Driven by Horizontal Gene Transfer.</title>
        <authorList>
            <person name="Ward L.M."/>
            <person name="Hemp J."/>
            <person name="Shih P.M."/>
            <person name="Mcglynn S.E."/>
            <person name="Fischer W."/>
        </authorList>
    </citation>
    <scope>NUCLEOTIDE SEQUENCE [LARGE SCALE GENOMIC DNA]</scope>
    <source>
        <strain evidence="13">JP3_7</strain>
    </source>
</reference>
<dbReference type="CDD" id="cd02064">
    <property type="entry name" value="FAD_synthetase_N"/>
    <property type="match status" value="1"/>
</dbReference>
<comment type="caution">
    <text evidence="13">The sequence shown here is derived from an EMBL/GenBank/DDBJ whole genome shotgun (WGS) entry which is preliminary data.</text>
</comment>
<evidence type="ECO:0000313" key="13">
    <source>
        <dbReference type="EMBL" id="PJF47294.1"/>
    </source>
</evidence>
<keyword evidence="6" id="KW-0808">Transferase</keyword>
<evidence type="ECO:0000256" key="11">
    <source>
        <dbReference type="ARBA" id="ARBA00049494"/>
    </source>
</evidence>
<feature type="domain" description="FAD synthetase" evidence="12">
    <location>
        <begin position="16"/>
        <end position="164"/>
    </location>
</feature>
<evidence type="ECO:0000256" key="7">
    <source>
        <dbReference type="ARBA" id="ARBA00022695"/>
    </source>
</evidence>
<evidence type="ECO:0000256" key="4">
    <source>
        <dbReference type="ARBA" id="ARBA00022630"/>
    </source>
</evidence>
<accession>A0A2M8QBX1</accession>
<evidence type="ECO:0000256" key="5">
    <source>
        <dbReference type="ARBA" id="ARBA00022643"/>
    </source>
</evidence>
<dbReference type="GO" id="GO:0009398">
    <property type="term" value="P:FMN biosynthetic process"/>
    <property type="evidence" value="ECO:0007669"/>
    <property type="project" value="TreeGrafter"/>
</dbReference>
<keyword evidence="8" id="KW-0547">Nucleotide-binding</keyword>
<keyword evidence="4" id="KW-0285">Flavoprotein</keyword>